<dbReference type="GeneID" id="83061977"/>
<evidence type="ECO:0000313" key="2">
    <source>
        <dbReference type="EMBL" id="BAV95517.1"/>
    </source>
</evidence>
<feature type="signal peptide" evidence="1">
    <location>
        <begin position="1"/>
        <end position="34"/>
    </location>
</feature>
<feature type="chain" id="PRO_5043975613" description="DUF456 domain-containing protein" evidence="1">
    <location>
        <begin position="35"/>
        <end position="180"/>
    </location>
</feature>
<dbReference type="Proteomes" id="UP000218824">
    <property type="component" value="Chromosome"/>
</dbReference>
<keyword evidence="1" id="KW-0732">Signal</keyword>
<evidence type="ECO:0000313" key="3">
    <source>
        <dbReference type="Proteomes" id="UP000218824"/>
    </source>
</evidence>
<name>A0AAU9AL06_LYSEN</name>
<dbReference type="RefSeq" id="WP_096376174.1">
    <property type="nucleotide sequence ID" value="NZ_AP014940.1"/>
</dbReference>
<evidence type="ECO:0008006" key="4">
    <source>
        <dbReference type="Google" id="ProtNLM"/>
    </source>
</evidence>
<sequence>MSPATVRVAPLSRRCASTFAALTLAVAAVPAAQAAEPGTTTHTDPSVIVARTVYPRIAYRALPAQDNPVRTAATTFPAQVFHATLDRSLAPLLDDAALGQHGSGGVGIGAATGALTGLLVPGAGLGAGNAFGGPATTAPLGASASVGGAVIGATAGLGDTITGAVMQAVMPAATTPGSGR</sequence>
<dbReference type="KEGG" id="lem:LEN_0030"/>
<dbReference type="AlphaFoldDB" id="A0AAU9AL06"/>
<dbReference type="EMBL" id="AP014940">
    <property type="protein sequence ID" value="BAV95517.1"/>
    <property type="molecule type" value="Genomic_DNA"/>
</dbReference>
<protein>
    <recommendedName>
        <fullName evidence="4">DUF456 domain-containing protein</fullName>
    </recommendedName>
</protein>
<reference evidence="2 3" key="1">
    <citation type="journal article" date="2017" name="DNA Res.">
        <title>Complete genome sequence and expression profile of the commercial lytic enzyme producer Lysobacter enzymogenes M497-1.</title>
        <authorList>
            <person name="Takami H."/>
            <person name="Toyoda A."/>
            <person name="Uchiyama I."/>
            <person name="Itoh T."/>
            <person name="Takaki Y."/>
            <person name="Arai W."/>
            <person name="Nishi S."/>
            <person name="Kawai M."/>
            <person name="Shinya K."/>
            <person name="Ikeda H."/>
        </authorList>
    </citation>
    <scope>NUCLEOTIDE SEQUENCE [LARGE SCALE GENOMIC DNA]</scope>
    <source>
        <strain evidence="2 3">M497-1</strain>
    </source>
</reference>
<accession>A0AAU9AL06</accession>
<proteinExistence type="predicted"/>
<gene>
    <name evidence="2" type="ORF">LEN_0030</name>
</gene>
<evidence type="ECO:0000256" key="1">
    <source>
        <dbReference type="SAM" id="SignalP"/>
    </source>
</evidence>
<organism evidence="2 3">
    <name type="scientific">Lysobacter enzymogenes</name>
    <dbReference type="NCBI Taxonomy" id="69"/>
    <lineage>
        <taxon>Bacteria</taxon>
        <taxon>Pseudomonadati</taxon>
        <taxon>Pseudomonadota</taxon>
        <taxon>Gammaproteobacteria</taxon>
        <taxon>Lysobacterales</taxon>
        <taxon>Lysobacteraceae</taxon>
        <taxon>Lysobacter</taxon>
    </lineage>
</organism>